<dbReference type="EMBL" id="JBEPMB010000001">
    <property type="protein sequence ID" value="MET3613268.1"/>
    <property type="molecule type" value="Genomic_DNA"/>
</dbReference>
<dbReference type="PROSITE" id="PS51186">
    <property type="entry name" value="GNAT"/>
    <property type="match status" value="1"/>
</dbReference>
<accession>A0ABV2IXW2</accession>
<evidence type="ECO:0000259" key="6">
    <source>
        <dbReference type="PROSITE" id="PS51186"/>
    </source>
</evidence>
<comment type="caution">
    <text evidence="7">The sequence shown here is derived from an EMBL/GenBank/DDBJ whole genome shotgun (WGS) entry which is preliminary data.</text>
</comment>
<dbReference type="Pfam" id="PF13508">
    <property type="entry name" value="Acetyltransf_7"/>
    <property type="match status" value="1"/>
</dbReference>
<dbReference type="PANTHER" id="PTHR36449">
    <property type="entry name" value="ACETYLTRANSFERASE-RELATED"/>
    <property type="match status" value="1"/>
</dbReference>
<keyword evidence="4" id="KW-0012">Acyltransferase</keyword>
<reference evidence="7 8" key="1">
    <citation type="submission" date="2024-06" db="EMBL/GenBank/DDBJ databases">
        <title>Genomic Encyclopedia of Type Strains, Phase IV (KMG-IV): sequencing the most valuable type-strain genomes for metagenomic binning, comparative biology and taxonomic classification.</title>
        <authorList>
            <person name="Goeker M."/>
        </authorList>
    </citation>
    <scope>NUCLEOTIDE SEQUENCE [LARGE SCALE GENOMIC DNA]</scope>
    <source>
        <strain evidence="7 8">DSM 29780</strain>
    </source>
</reference>
<evidence type="ECO:0000313" key="7">
    <source>
        <dbReference type="EMBL" id="MET3613268.1"/>
    </source>
</evidence>
<organism evidence="7 8">
    <name type="scientific">Rhizobium aquaticum</name>
    <dbReference type="NCBI Taxonomy" id="1549636"/>
    <lineage>
        <taxon>Bacteria</taxon>
        <taxon>Pseudomonadati</taxon>
        <taxon>Pseudomonadota</taxon>
        <taxon>Alphaproteobacteria</taxon>
        <taxon>Hyphomicrobiales</taxon>
        <taxon>Rhizobiaceae</taxon>
        <taxon>Rhizobium/Agrobacterium group</taxon>
        <taxon>Rhizobium</taxon>
    </lineage>
</organism>
<dbReference type="InterPro" id="IPR016181">
    <property type="entry name" value="Acyl_CoA_acyltransferase"/>
</dbReference>
<gene>
    <name evidence="7" type="ORF">ABID16_001573</name>
</gene>
<protein>
    <submittedName>
        <fullName evidence="7">GNAT superfamily N-acetyltransferase</fullName>
    </submittedName>
</protein>
<evidence type="ECO:0000256" key="5">
    <source>
        <dbReference type="ARBA" id="ARBA00049880"/>
    </source>
</evidence>
<evidence type="ECO:0000256" key="2">
    <source>
        <dbReference type="ARBA" id="ARBA00022649"/>
    </source>
</evidence>
<feature type="domain" description="N-acetyltransferase" evidence="6">
    <location>
        <begin position="1"/>
        <end position="158"/>
    </location>
</feature>
<evidence type="ECO:0000313" key="8">
    <source>
        <dbReference type="Proteomes" id="UP001549047"/>
    </source>
</evidence>
<sequence>MYRRPVALQSRHRLQGFESGKPDLDHYLQDIAVANHENGLARTFVIATEDFSVVGYYSLCAAMIARNEAPREIGGHGSPRDIPVALLARLAVDRRHQGRGLGAQLLRAAILSAVAGAEHVAFRALMVHAMDDEATGFYAKYGFRAARGSERTLLLPLQDIALNIGS</sequence>
<evidence type="ECO:0000256" key="3">
    <source>
        <dbReference type="ARBA" id="ARBA00022679"/>
    </source>
</evidence>
<dbReference type="RefSeq" id="WP_354555748.1">
    <property type="nucleotide sequence ID" value="NZ_JBEPMB010000001.1"/>
</dbReference>
<keyword evidence="1" id="KW-0678">Repressor</keyword>
<dbReference type="InterPro" id="IPR000182">
    <property type="entry name" value="GNAT_dom"/>
</dbReference>
<keyword evidence="3" id="KW-0808">Transferase</keyword>
<evidence type="ECO:0000256" key="4">
    <source>
        <dbReference type="ARBA" id="ARBA00023315"/>
    </source>
</evidence>
<evidence type="ECO:0000256" key="1">
    <source>
        <dbReference type="ARBA" id="ARBA00022491"/>
    </source>
</evidence>
<dbReference type="PANTHER" id="PTHR36449:SF1">
    <property type="entry name" value="ACETYLTRANSFERASE"/>
    <property type="match status" value="1"/>
</dbReference>
<comment type="catalytic activity">
    <reaction evidence="5">
        <text>glycyl-tRNA(Gly) + acetyl-CoA = N-acetylglycyl-tRNA(Gly) + CoA + H(+)</text>
        <dbReference type="Rhea" id="RHEA:81867"/>
        <dbReference type="Rhea" id="RHEA-COMP:9683"/>
        <dbReference type="Rhea" id="RHEA-COMP:19766"/>
        <dbReference type="ChEBI" id="CHEBI:15378"/>
        <dbReference type="ChEBI" id="CHEBI:57287"/>
        <dbReference type="ChEBI" id="CHEBI:57288"/>
        <dbReference type="ChEBI" id="CHEBI:78522"/>
        <dbReference type="ChEBI" id="CHEBI:232036"/>
    </reaction>
</comment>
<dbReference type="Proteomes" id="UP001549047">
    <property type="component" value="Unassembled WGS sequence"/>
</dbReference>
<keyword evidence="8" id="KW-1185">Reference proteome</keyword>
<dbReference type="CDD" id="cd04301">
    <property type="entry name" value="NAT_SF"/>
    <property type="match status" value="1"/>
</dbReference>
<proteinExistence type="predicted"/>
<name>A0ABV2IXW2_9HYPH</name>
<keyword evidence="2" id="KW-1277">Toxin-antitoxin system</keyword>
<dbReference type="SUPFAM" id="SSF55729">
    <property type="entry name" value="Acyl-CoA N-acyltransferases (Nat)"/>
    <property type="match status" value="1"/>
</dbReference>
<dbReference type="Gene3D" id="3.40.630.30">
    <property type="match status" value="1"/>
</dbReference>